<evidence type="ECO:0000313" key="3">
    <source>
        <dbReference type="Proteomes" id="UP001590951"/>
    </source>
</evidence>
<keyword evidence="3" id="KW-1185">Reference proteome</keyword>
<evidence type="ECO:0000256" key="1">
    <source>
        <dbReference type="SAM" id="Phobius"/>
    </source>
</evidence>
<sequence length="603" mass="67778">MVVAFGNVTSNSTHLFTPEPNGRGTWSLLSSCVVTIALCAWVALHLNVPEHGTTDRQWLRKTKWLTIGLAAPEMVVYVAWRQRQEAKRVLRDVRKLLGQPTPRSKLRRIWHRCLGFRRARSNITPGSPPAATTFPKPEWTLVHGFYAVMGGFALDSSNATENFLPDSRTRAALTTTGLGFLLEHEPDLLPDVSEDQIKDKSKADGLQKFLICVQASWFCATCITRLASSLPISLLELNAFGHALCALLIYAMWWQKPLDVDEPSLIEENKAQPLLAYMWMSSGIGAKDYKSYDMHMRLKDEFDALWPYQLPQFHELLFGGEETSASHTPQGMNQVEDTRSIRDQYPLFSRNYNSSSTPSIRYHLVTYLHSKPYLPTLGIRFPAGLGTRKTAIDHISPPTLLRWKLAHEAIKKHNLEDDIVSRYYRSDLYDQDSRVKARIGNLLPLLGSRAYEVWLGFAVAGVLYGGLHMLAWDAPFSSRLEQILWRVAASSVTVGPLLFAPVAFVFEQKFLGHGAAELVRTLRGLELTGIRGRGGRKASGVMFWVMSAVAVLLIPLCALAPLLWFSYALGRVYLVVECFKNVAHLPEGVFEDVNWSPYLPHIS</sequence>
<dbReference type="PANTHER" id="PTHR35043">
    <property type="entry name" value="TRANSCRIPTION FACTOR DOMAIN-CONTAINING PROTEIN"/>
    <property type="match status" value="1"/>
</dbReference>
<protein>
    <submittedName>
        <fullName evidence="2">Uncharacterized protein</fullName>
    </submittedName>
</protein>
<feature type="transmembrane region" description="Helical" evidence="1">
    <location>
        <begin position="453"/>
        <end position="471"/>
    </location>
</feature>
<dbReference type="Proteomes" id="UP001590951">
    <property type="component" value="Unassembled WGS sequence"/>
</dbReference>
<dbReference type="EMBL" id="JBHFEH010000013">
    <property type="protein sequence ID" value="KAL2054967.1"/>
    <property type="molecule type" value="Genomic_DNA"/>
</dbReference>
<name>A0ABR4BAR7_9LECA</name>
<reference evidence="2 3" key="1">
    <citation type="submission" date="2024-09" db="EMBL/GenBank/DDBJ databases">
        <title>Rethinking Asexuality: The Enigmatic Case of Functional Sexual Genes in Lepraria (Stereocaulaceae).</title>
        <authorList>
            <person name="Doellman M."/>
            <person name="Sun Y."/>
            <person name="Barcenas-Pena A."/>
            <person name="Lumbsch H.T."/>
            <person name="Grewe F."/>
        </authorList>
    </citation>
    <scope>NUCLEOTIDE SEQUENCE [LARGE SCALE GENOMIC DNA]</scope>
    <source>
        <strain evidence="2 3">Grewe 0041</strain>
    </source>
</reference>
<feature type="transmembrane region" description="Helical" evidence="1">
    <location>
        <begin position="541"/>
        <end position="564"/>
    </location>
</feature>
<comment type="caution">
    <text evidence="2">The sequence shown here is derived from an EMBL/GenBank/DDBJ whole genome shotgun (WGS) entry which is preliminary data.</text>
</comment>
<keyword evidence="1" id="KW-1133">Transmembrane helix</keyword>
<keyword evidence="1" id="KW-0472">Membrane</keyword>
<proteinExistence type="predicted"/>
<organism evidence="2 3">
    <name type="scientific">Lepraria finkii</name>
    <dbReference type="NCBI Taxonomy" id="1340010"/>
    <lineage>
        <taxon>Eukaryota</taxon>
        <taxon>Fungi</taxon>
        <taxon>Dikarya</taxon>
        <taxon>Ascomycota</taxon>
        <taxon>Pezizomycotina</taxon>
        <taxon>Lecanoromycetes</taxon>
        <taxon>OSLEUM clade</taxon>
        <taxon>Lecanoromycetidae</taxon>
        <taxon>Lecanorales</taxon>
        <taxon>Lecanorineae</taxon>
        <taxon>Stereocaulaceae</taxon>
        <taxon>Lepraria</taxon>
    </lineage>
</organism>
<keyword evidence="1" id="KW-0812">Transmembrane</keyword>
<gene>
    <name evidence="2" type="ORF">ABVK25_004789</name>
</gene>
<dbReference type="PANTHER" id="PTHR35043:SF9">
    <property type="match status" value="1"/>
</dbReference>
<accession>A0ABR4BAR7</accession>
<evidence type="ECO:0000313" key="2">
    <source>
        <dbReference type="EMBL" id="KAL2054967.1"/>
    </source>
</evidence>
<feature type="transmembrane region" description="Helical" evidence="1">
    <location>
        <begin position="483"/>
        <end position="506"/>
    </location>
</feature>